<feature type="signal peptide" evidence="1">
    <location>
        <begin position="1"/>
        <end position="21"/>
    </location>
</feature>
<gene>
    <name evidence="2" type="ORF">Fcan01_00999</name>
</gene>
<dbReference type="InterPro" id="IPR015915">
    <property type="entry name" value="Kelch-typ_b-propeller"/>
</dbReference>
<dbReference type="SUPFAM" id="SSF117281">
    <property type="entry name" value="Kelch motif"/>
    <property type="match status" value="1"/>
</dbReference>
<dbReference type="EMBL" id="LNIX01000001">
    <property type="protein sequence ID" value="OXA61396.1"/>
    <property type="molecule type" value="Genomic_DNA"/>
</dbReference>
<accession>A0A226EXR1</accession>
<reference evidence="2 3" key="1">
    <citation type="submission" date="2015-12" db="EMBL/GenBank/DDBJ databases">
        <title>The genome of Folsomia candida.</title>
        <authorList>
            <person name="Faddeeva A."/>
            <person name="Derks M.F."/>
            <person name="Anvar Y."/>
            <person name="Smit S."/>
            <person name="Van Straalen N."/>
            <person name="Roelofs D."/>
        </authorList>
    </citation>
    <scope>NUCLEOTIDE SEQUENCE [LARGE SCALE GENOMIC DNA]</scope>
    <source>
        <strain evidence="2 3">VU population</strain>
        <tissue evidence="2">Whole body</tissue>
    </source>
</reference>
<keyword evidence="1" id="KW-0732">Signal</keyword>
<feature type="chain" id="PRO_5012104249" evidence="1">
    <location>
        <begin position="22"/>
        <end position="322"/>
    </location>
</feature>
<dbReference type="Proteomes" id="UP000198287">
    <property type="component" value="Unassembled WGS sequence"/>
</dbReference>
<proteinExistence type="predicted"/>
<keyword evidence="3" id="KW-1185">Reference proteome</keyword>
<protein>
    <submittedName>
        <fullName evidence="2">Uncharacterized protein</fullName>
    </submittedName>
</protein>
<dbReference type="Gene3D" id="2.120.10.80">
    <property type="entry name" value="Kelch-type beta propeller"/>
    <property type="match status" value="2"/>
</dbReference>
<name>A0A226EXR1_FOLCA</name>
<evidence type="ECO:0000256" key="1">
    <source>
        <dbReference type="SAM" id="SignalP"/>
    </source>
</evidence>
<evidence type="ECO:0000313" key="2">
    <source>
        <dbReference type="EMBL" id="OXA61396.1"/>
    </source>
</evidence>
<organism evidence="2 3">
    <name type="scientific">Folsomia candida</name>
    <name type="common">Springtail</name>
    <dbReference type="NCBI Taxonomy" id="158441"/>
    <lineage>
        <taxon>Eukaryota</taxon>
        <taxon>Metazoa</taxon>
        <taxon>Ecdysozoa</taxon>
        <taxon>Arthropoda</taxon>
        <taxon>Hexapoda</taxon>
        <taxon>Collembola</taxon>
        <taxon>Entomobryomorpha</taxon>
        <taxon>Isotomoidea</taxon>
        <taxon>Isotomidae</taxon>
        <taxon>Proisotominae</taxon>
        <taxon>Folsomia</taxon>
    </lineage>
</organism>
<comment type="caution">
    <text evidence="2">The sequence shown here is derived from an EMBL/GenBank/DDBJ whole genome shotgun (WGS) entry which is preliminary data.</text>
</comment>
<dbReference type="AlphaFoldDB" id="A0A226EXR1"/>
<evidence type="ECO:0000313" key="3">
    <source>
        <dbReference type="Proteomes" id="UP000198287"/>
    </source>
</evidence>
<sequence>MRRQYLASIFAMFCCISLATGQELVAELCTARLISPRIAATAGYDGLDAVYIFGGHAASNAPMSGVQKYIISEDRLELVGNLYEANFGGVVSLDTKGDFFLHGGYYFGREIVKFSPSDNNSITASGYLPEQTSFSPAVKYSPESDVVFIFSAKNAMNEIFMFYSEAQNATKVGQLSLNLWSMGAVSDGRGTAYIFGNQVMANSSIQYPVYAVNLNTLEVTPGPPNFPMLSSTPSVVWDSRYAYILSGFSTTTSYGMIRFDPETMENIFIPVINYPGPRLYEPSAVYVKESNRIYIFGGQTSTPTYVYHDQIWFIDLNPIQKL</sequence>